<dbReference type="HOGENOM" id="CLU_030671_3_3_9"/>
<dbReference type="InterPro" id="IPR037175">
    <property type="entry name" value="KFase_sf"/>
</dbReference>
<sequence length="256" mass="28866">MAKPQFIDLSVTLSPNIKEPLPAKIDYSSHEEGAIQAAQILGLTPGDFPEKKAWATETVTANTHSGTHVDAPWHYWPTSEGQPSKTIDELPLEWFFADGVVFDFSDKESGYEITTNDLIQKLKEMDYQLKPYDIVLIRSDADKKMMDDNYAYIHVGVSAEATRWLIEQGIKVMGTDGWGWDIPLTIQAANYKQKPREGLLWAAHYVGRDKEYCQIEKLANLDKIPTPYGFKISCFPIKIDKASGAWTRPVAIIETP</sequence>
<dbReference type="eggNOG" id="COG1878">
    <property type="taxonomic scope" value="Bacteria"/>
</dbReference>
<protein>
    <submittedName>
        <fullName evidence="1">Putative metal-dependent hydrolase</fullName>
    </submittedName>
</protein>
<dbReference type="PANTHER" id="PTHR43564">
    <property type="entry name" value="KYNURENINE FORMAMIDASE-LIKE PROTEIN"/>
    <property type="match status" value="1"/>
</dbReference>
<dbReference type="PANTHER" id="PTHR43564:SF2">
    <property type="entry name" value="BLR6059 PROTEIN"/>
    <property type="match status" value="1"/>
</dbReference>
<dbReference type="GO" id="GO:0004061">
    <property type="term" value="F:arylformamidase activity"/>
    <property type="evidence" value="ECO:0007669"/>
    <property type="project" value="InterPro"/>
</dbReference>
<evidence type="ECO:0000313" key="2">
    <source>
        <dbReference type="Proteomes" id="UP000005850"/>
    </source>
</evidence>
<dbReference type="Pfam" id="PF04199">
    <property type="entry name" value="Cyclase"/>
    <property type="match status" value="1"/>
</dbReference>
<name>A0A075R1C5_BRELA</name>
<dbReference type="Proteomes" id="UP000005850">
    <property type="component" value="Chromosome"/>
</dbReference>
<dbReference type="Gene3D" id="3.50.30.50">
    <property type="entry name" value="Putative cyclase"/>
    <property type="match status" value="1"/>
</dbReference>
<dbReference type="InterPro" id="IPR007325">
    <property type="entry name" value="KFase/CYL"/>
</dbReference>
<dbReference type="KEGG" id="blr:BRLA_c006700"/>
<reference evidence="1 2" key="1">
    <citation type="journal article" date="2011" name="J. Bacteriol.">
        <title>Genome sequence of Brevibacillus laterosporus LMG 15441, a pathogen of invertebrates.</title>
        <authorList>
            <person name="Djukic M."/>
            <person name="Poehlein A."/>
            <person name="Thurmer A."/>
            <person name="Daniel R."/>
        </authorList>
    </citation>
    <scope>NUCLEOTIDE SEQUENCE [LARGE SCALE GENOMIC DNA]</scope>
    <source>
        <strain evidence="1 2">LMG 15441</strain>
    </source>
</reference>
<accession>A0A075R1C5</accession>
<proteinExistence type="predicted"/>
<dbReference type="AlphaFoldDB" id="A0A075R1C5"/>
<dbReference type="SUPFAM" id="SSF102198">
    <property type="entry name" value="Putative cyclase"/>
    <property type="match status" value="1"/>
</dbReference>
<organism evidence="1 2">
    <name type="scientific">Brevibacillus laterosporus LMG 15441</name>
    <dbReference type="NCBI Taxonomy" id="1042163"/>
    <lineage>
        <taxon>Bacteria</taxon>
        <taxon>Bacillati</taxon>
        <taxon>Bacillota</taxon>
        <taxon>Bacilli</taxon>
        <taxon>Bacillales</taxon>
        <taxon>Paenibacillaceae</taxon>
        <taxon>Brevibacillus</taxon>
    </lineage>
</organism>
<keyword evidence="1" id="KW-0378">Hydrolase</keyword>
<gene>
    <name evidence="1" type="ORF">BRLA_c006700</name>
</gene>
<keyword evidence="2" id="KW-1185">Reference proteome</keyword>
<dbReference type="GO" id="GO:0019441">
    <property type="term" value="P:L-tryptophan catabolic process to kynurenine"/>
    <property type="evidence" value="ECO:0007669"/>
    <property type="project" value="InterPro"/>
</dbReference>
<dbReference type="RefSeq" id="WP_003335486.1">
    <property type="nucleotide sequence ID" value="NZ_CP007806.1"/>
</dbReference>
<dbReference type="EMBL" id="CP007806">
    <property type="protein sequence ID" value="AIG25028.1"/>
    <property type="molecule type" value="Genomic_DNA"/>
</dbReference>
<evidence type="ECO:0000313" key="1">
    <source>
        <dbReference type="EMBL" id="AIG25028.1"/>
    </source>
</evidence>